<proteinExistence type="predicted"/>
<dbReference type="KEGG" id="knv:Pan216_49050"/>
<keyword evidence="3" id="KW-1185">Reference proteome</keyword>
<dbReference type="RefSeq" id="WP_145261932.1">
    <property type="nucleotide sequence ID" value="NZ_CP036279.1"/>
</dbReference>
<sequence length="163" mass="18135">MGGSIGEGTTNELRTGRDRDYPSIRQFSIFSPNKVGALQNLVRLIETHRLRVCALSVSDSAECAIIRLVVTHPERAFELLEQDGYAFTEVDLLVVELPNRPQPTLAICSTLLQAEINIQYCFPMTVRPYGRPALAFKVDDHEQASNVLDSNGFIVLTENDLEA</sequence>
<dbReference type="OrthoDB" id="287144at2"/>
<evidence type="ECO:0000313" key="3">
    <source>
        <dbReference type="Proteomes" id="UP000317093"/>
    </source>
</evidence>
<dbReference type="EMBL" id="CP036279">
    <property type="protein sequence ID" value="QDU64022.1"/>
    <property type="molecule type" value="Genomic_DNA"/>
</dbReference>
<name>A0A518BAL1_9BACT</name>
<evidence type="ECO:0000259" key="1">
    <source>
        <dbReference type="Pfam" id="PF19571"/>
    </source>
</evidence>
<dbReference type="InterPro" id="IPR045739">
    <property type="entry name" value="ACT_dom_pair"/>
</dbReference>
<dbReference type="InterPro" id="IPR045865">
    <property type="entry name" value="ACT-like_dom_sf"/>
</dbReference>
<gene>
    <name evidence="2" type="ORF">Pan216_49050</name>
</gene>
<dbReference type="AlphaFoldDB" id="A0A518BAL1"/>
<feature type="domain" description="ACT" evidence="1">
    <location>
        <begin position="24"/>
        <end position="161"/>
    </location>
</feature>
<dbReference type="Proteomes" id="UP000317093">
    <property type="component" value="Chromosome"/>
</dbReference>
<accession>A0A518BAL1</accession>
<dbReference type="PANTHER" id="PTHR40099">
    <property type="entry name" value="ACETOLACTATE SYNTHASE, SMALL SUBUNIT"/>
    <property type="match status" value="1"/>
</dbReference>
<dbReference type="PANTHER" id="PTHR40099:SF1">
    <property type="entry name" value="ACETOLACTATE SYNTHASE, SMALL SUBUNIT"/>
    <property type="match status" value="1"/>
</dbReference>
<protein>
    <recommendedName>
        <fullName evidence="1">ACT domain-containing protein</fullName>
    </recommendedName>
</protein>
<evidence type="ECO:0000313" key="2">
    <source>
        <dbReference type="EMBL" id="QDU64022.1"/>
    </source>
</evidence>
<reference evidence="2 3" key="1">
    <citation type="submission" date="2019-02" db="EMBL/GenBank/DDBJ databases">
        <title>Deep-cultivation of Planctomycetes and their phenomic and genomic characterization uncovers novel biology.</title>
        <authorList>
            <person name="Wiegand S."/>
            <person name="Jogler M."/>
            <person name="Boedeker C."/>
            <person name="Pinto D."/>
            <person name="Vollmers J."/>
            <person name="Rivas-Marin E."/>
            <person name="Kohn T."/>
            <person name="Peeters S.H."/>
            <person name="Heuer A."/>
            <person name="Rast P."/>
            <person name="Oberbeckmann S."/>
            <person name="Bunk B."/>
            <person name="Jeske O."/>
            <person name="Meyerdierks A."/>
            <person name="Storesund J.E."/>
            <person name="Kallscheuer N."/>
            <person name="Luecker S."/>
            <person name="Lage O.M."/>
            <person name="Pohl T."/>
            <person name="Merkel B.J."/>
            <person name="Hornburger P."/>
            <person name="Mueller R.-W."/>
            <person name="Bruemmer F."/>
            <person name="Labrenz M."/>
            <person name="Spormann A.M."/>
            <person name="Op den Camp H."/>
            <person name="Overmann J."/>
            <person name="Amann R."/>
            <person name="Jetten M.S.M."/>
            <person name="Mascher T."/>
            <person name="Medema M.H."/>
            <person name="Devos D.P."/>
            <person name="Kaster A.-K."/>
            <person name="Ovreas L."/>
            <person name="Rohde M."/>
            <person name="Galperin M.Y."/>
            <person name="Jogler C."/>
        </authorList>
    </citation>
    <scope>NUCLEOTIDE SEQUENCE [LARGE SCALE GENOMIC DNA]</scope>
    <source>
        <strain evidence="2 3">Pan216</strain>
    </source>
</reference>
<dbReference type="Pfam" id="PF19571">
    <property type="entry name" value="ACT_8"/>
    <property type="match status" value="1"/>
</dbReference>
<dbReference type="SUPFAM" id="SSF55021">
    <property type="entry name" value="ACT-like"/>
    <property type="match status" value="1"/>
</dbReference>
<dbReference type="Gene3D" id="3.30.2130.10">
    <property type="entry name" value="VC0802-like"/>
    <property type="match status" value="1"/>
</dbReference>
<organism evidence="2 3">
    <name type="scientific">Kolteria novifilia</name>
    <dbReference type="NCBI Taxonomy" id="2527975"/>
    <lineage>
        <taxon>Bacteria</taxon>
        <taxon>Pseudomonadati</taxon>
        <taxon>Planctomycetota</taxon>
        <taxon>Planctomycetia</taxon>
        <taxon>Kolteriales</taxon>
        <taxon>Kolteriaceae</taxon>
        <taxon>Kolteria</taxon>
    </lineage>
</organism>